<proteinExistence type="predicted"/>
<evidence type="ECO:0000313" key="3">
    <source>
        <dbReference type="Proteomes" id="UP000024635"/>
    </source>
</evidence>
<feature type="region of interest" description="Disordered" evidence="1">
    <location>
        <begin position="63"/>
        <end position="85"/>
    </location>
</feature>
<dbReference type="Proteomes" id="UP000024635">
    <property type="component" value="Unassembled WGS sequence"/>
</dbReference>
<gene>
    <name evidence="2" type="primary">Acey_s0042.g635</name>
    <name evidence="2" type="ORF">Y032_0042g635</name>
</gene>
<evidence type="ECO:0000256" key="1">
    <source>
        <dbReference type="SAM" id="MobiDB-lite"/>
    </source>
</evidence>
<keyword evidence="3" id="KW-1185">Reference proteome</keyword>
<accession>A0A016UGE0</accession>
<comment type="caution">
    <text evidence="2">The sequence shown here is derived from an EMBL/GenBank/DDBJ whole genome shotgun (WGS) entry which is preliminary data.</text>
</comment>
<feature type="compositionally biased region" description="Polar residues" evidence="1">
    <location>
        <begin position="1"/>
        <end position="17"/>
    </location>
</feature>
<organism evidence="2 3">
    <name type="scientific">Ancylostoma ceylanicum</name>
    <dbReference type="NCBI Taxonomy" id="53326"/>
    <lineage>
        <taxon>Eukaryota</taxon>
        <taxon>Metazoa</taxon>
        <taxon>Ecdysozoa</taxon>
        <taxon>Nematoda</taxon>
        <taxon>Chromadorea</taxon>
        <taxon>Rhabditida</taxon>
        <taxon>Rhabditina</taxon>
        <taxon>Rhabditomorpha</taxon>
        <taxon>Strongyloidea</taxon>
        <taxon>Ancylostomatidae</taxon>
        <taxon>Ancylostomatinae</taxon>
        <taxon>Ancylostoma</taxon>
    </lineage>
</organism>
<name>A0A016UGE0_9BILA</name>
<dbReference type="EMBL" id="JARK01001378">
    <property type="protein sequence ID" value="EYC13971.1"/>
    <property type="molecule type" value="Genomic_DNA"/>
</dbReference>
<feature type="region of interest" description="Disordered" evidence="1">
    <location>
        <begin position="1"/>
        <end position="30"/>
    </location>
</feature>
<reference evidence="3" key="1">
    <citation type="journal article" date="2015" name="Nat. Genet.">
        <title>The genome and transcriptome of the zoonotic hookworm Ancylostoma ceylanicum identify infection-specific gene families.</title>
        <authorList>
            <person name="Schwarz E.M."/>
            <person name="Hu Y."/>
            <person name="Antoshechkin I."/>
            <person name="Miller M.M."/>
            <person name="Sternberg P.W."/>
            <person name="Aroian R.V."/>
        </authorList>
    </citation>
    <scope>NUCLEOTIDE SEQUENCE</scope>
    <source>
        <strain evidence="3">HY135</strain>
    </source>
</reference>
<evidence type="ECO:0000313" key="2">
    <source>
        <dbReference type="EMBL" id="EYC13971.1"/>
    </source>
</evidence>
<dbReference type="AlphaFoldDB" id="A0A016UGE0"/>
<sequence length="85" mass="9030">MLNPNPSVWSETSSTTPMAPRPTTRDANQCSRVLLTSSGAKTTLSVPTNHMRVTSAVLEGTDEEVRSGGGNDTGTGISVVRRENR</sequence>
<protein>
    <submittedName>
        <fullName evidence="2">Uncharacterized protein</fullName>
    </submittedName>
</protein>